<keyword evidence="9" id="KW-1185">Reference proteome</keyword>
<dbReference type="InterPro" id="IPR011990">
    <property type="entry name" value="TPR-like_helical_dom_sf"/>
</dbReference>
<protein>
    <submittedName>
        <fullName evidence="8">RagB/SusD family nutrient uptake outer membrane protein</fullName>
    </submittedName>
</protein>
<keyword evidence="3" id="KW-0732">Signal</keyword>
<evidence type="ECO:0000259" key="7">
    <source>
        <dbReference type="Pfam" id="PF14322"/>
    </source>
</evidence>
<comment type="subcellular location">
    <subcellularLocation>
        <location evidence="1">Cell outer membrane</location>
    </subcellularLocation>
</comment>
<reference evidence="8 9" key="1">
    <citation type="submission" date="2019-02" db="EMBL/GenBank/DDBJ databases">
        <title>Pedobacter sp. RP-3-8 sp. nov., isolated from Arctic soil.</title>
        <authorList>
            <person name="Dahal R.H."/>
        </authorList>
    </citation>
    <scope>NUCLEOTIDE SEQUENCE [LARGE SCALE GENOMIC DNA]</scope>
    <source>
        <strain evidence="8 9">RP-3-8</strain>
    </source>
</reference>
<dbReference type="InterPro" id="IPR012944">
    <property type="entry name" value="SusD_RagB_dom"/>
</dbReference>
<evidence type="ECO:0000313" key="8">
    <source>
        <dbReference type="EMBL" id="TCC99492.1"/>
    </source>
</evidence>
<keyword evidence="4" id="KW-0472">Membrane</keyword>
<dbReference type="Pfam" id="PF07980">
    <property type="entry name" value="SusD_RagB"/>
    <property type="match status" value="1"/>
</dbReference>
<feature type="domain" description="SusD-like N-terminal" evidence="7">
    <location>
        <begin position="82"/>
        <end position="235"/>
    </location>
</feature>
<evidence type="ECO:0000256" key="4">
    <source>
        <dbReference type="ARBA" id="ARBA00023136"/>
    </source>
</evidence>
<evidence type="ECO:0000313" key="9">
    <source>
        <dbReference type="Proteomes" id="UP000291117"/>
    </source>
</evidence>
<gene>
    <name evidence="8" type="ORF">EZ444_02115</name>
</gene>
<evidence type="ECO:0000256" key="2">
    <source>
        <dbReference type="ARBA" id="ARBA00006275"/>
    </source>
</evidence>
<dbReference type="AlphaFoldDB" id="A0A4R0NJA6"/>
<sequence>MKKYIICLSVAMIFTSLSGCKKFLDVESITALSGNKFWSTQADVESFTNNLYAQLWAKFSSAPFISSTGELRSGEILPSVDGNYNSNNTTSRVVYRSFGINDLKTVLVSGRAWTNLNFASITRWLEFYQVIQGSNIMYDKVDRGIPGMSDIDTKRYKAEAVFIRCFTYFYMVRLFGDVAYYTDAYHSDPIGRENFVSVLNKCIAELAASRNDLPWKYEDAAFNGFRANKGAAIDLLMNMNMWNAGFDQANKQNYYATTQLLGQEIVTSNAYSLVPLSRLPTVMEGGTEEGLFAFKQGVDFGTPNKNAFPGEILVAYPQKGNTAANGTYSNAYFRSSYINKIYNLDEDDRLASWFVNPTANDGIFSMKKFAGSLSSTGFPDWAIVMFRYADAVLLRAEAAAELGMDQEAVDMLNLVRDRAGATLFEIGSAENLKDAIFRERQREFIGEGYSFFDLVRTRKITDGNWTSNPLTLAQFNEGAWTWPIDASALTRNPFMTLNSYWL</sequence>
<dbReference type="Proteomes" id="UP000291117">
    <property type="component" value="Unassembled WGS sequence"/>
</dbReference>
<comment type="caution">
    <text evidence="8">The sequence shown here is derived from an EMBL/GenBank/DDBJ whole genome shotgun (WGS) entry which is preliminary data.</text>
</comment>
<dbReference type="Pfam" id="PF14322">
    <property type="entry name" value="SusD-like_3"/>
    <property type="match status" value="1"/>
</dbReference>
<dbReference type="InterPro" id="IPR033985">
    <property type="entry name" value="SusD-like_N"/>
</dbReference>
<dbReference type="CDD" id="cd08977">
    <property type="entry name" value="SusD"/>
    <property type="match status" value="1"/>
</dbReference>
<evidence type="ECO:0000256" key="5">
    <source>
        <dbReference type="ARBA" id="ARBA00023237"/>
    </source>
</evidence>
<dbReference type="Gene3D" id="1.25.40.390">
    <property type="match status" value="1"/>
</dbReference>
<organism evidence="8 9">
    <name type="scientific">Pedobacter hiemivivus</name>
    <dbReference type="NCBI Taxonomy" id="2530454"/>
    <lineage>
        <taxon>Bacteria</taxon>
        <taxon>Pseudomonadati</taxon>
        <taxon>Bacteroidota</taxon>
        <taxon>Sphingobacteriia</taxon>
        <taxon>Sphingobacteriales</taxon>
        <taxon>Sphingobacteriaceae</taxon>
        <taxon>Pedobacter</taxon>
    </lineage>
</organism>
<comment type="similarity">
    <text evidence="2">Belongs to the SusD family.</text>
</comment>
<evidence type="ECO:0000256" key="1">
    <source>
        <dbReference type="ARBA" id="ARBA00004442"/>
    </source>
</evidence>
<name>A0A4R0NJA6_9SPHI</name>
<accession>A0A4R0NJA6</accession>
<evidence type="ECO:0000256" key="3">
    <source>
        <dbReference type="ARBA" id="ARBA00022729"/>
    </source>
</evidence>
<evidence type="ECO:0000259" key="6">
    <source>
        <dbReference type="Pfam" id="PF07980"/>
    </source>
</evidence>
<dbReference type="GO" id="GO:0009279">
    <property type="term" value="C:cell outer membrane"/>
    <property type="evidence" value="ECO:0007669"/>
    <property type="project" value="UniProtKB-SubCell"/>
</dbReference>
<feature type="domain" description="RagB/SusD" evidence="6">
    <location>
        <begin position="356"/>
        <end position="501"/>
    </location>
</feature>
<dbReference type="PROSITE" id="PS51257">
    <property type="entry name" value="PROKAR_LIPOPROTEIN"/>
    <property type="match status" value="1"/>
</dbReference>
<dbReference type="RefSeq" id="WP_131606751.1">
    <property type="nucleotide sequence ID" value="NZ_SJSM01000001.1"/>
</dbReference>
<dbReference type="SUPFAM" id="SSF48452">
    <property type="entry name" value="TPR-like"/>
    <property type="match status" value="1"/>
</dbReference>
<dbReference type="EMBL" id="SJSM01000001">
    <property type="protein sequence ID" value="TCC99492.1"/>
    <property type="molecule type" value="Genomic_DNA"/>
</dbReference>
<keyword evidence="5" id="KW-0998">Cell outer membrane</keyword>
<dbReference type="OrthoDB" id="9773740at2"/>
<proteinExistence type="inferred from homology"/>